<evidence type="ECO:0000313" key="1">
    <source>
        <dbReference type="EMBL" id="KAK7840541.1"/>
    </source>
</evidence>
<protein>
    <submittedName>
        <fullName evidence="1">Uncharacterized protein</fullName>
    </submittedName>
</protein>
<reference evidence="1 2" key="1">
    <citation type="journal article" date="2018" name="Sci. Data">
        <title>The draft genome sequence of cork oak.</title>
        <authorList>
            <person name="Ramos A.M."/>
            <person name="Usie A."/>
            <person name="Barbosa P."/>
            <person name="Barros P.M."/>
            <person name="Capote T."/>
            <person name="Chaves I."/>
            <person name="Simoes F."/>
            <person name="Abreu I."/>
            <person name="Carrasquinho I."/>
            <person name="Faro C."/>
            <person name="Guimaraes J.B."/>
            <person name="Mendonca D."/>
            <person name="Nobrega F."/>
            <person name="Rodrigues L."/>
            <person name="Saibo N.J.M."/>
            <person name="Varela M.C."/>
            <person name="Egas C."/>
            <person name="Matos J."/>
            <person name="Miguel C.M."/>
            <person name="Oliveira M.M."/>
            <person name="Ricardo C.P."/>
            <person name="Goncalves S."/>
        </authorList>
    </citation>
    <scope>NUCLEOTIDE SEQUENCE [LARGE SCALE GENOMIC DNA]</scope>
    <source>
        <strain evidence="2">cv. HL8</strain>
    </source>
</reference>
<proteinExistence type="predicted"/>
<organism evidence="1 2">
    <name type="scientific">Quercus suber</name>
    <name type="common">Cork oak</name>
    <dbReference type="NCBI Taxonomy" id="58331"/>
    <lineage>
        <taxon>Eukaryota</taxon>
        <taxon>Viridiplantae</taxon>
        <taxon>Streptophyta</taxon>
        <taxon>Embryophyta</taxon>
        <taxon>Tracheophyta</taxon>
        <taxon>Spermatophyta</taxon>
        <taxon>Magnoliopsida</taxon>
        <taxon>eudicotyledons</taxon>
        <taxon>Gunneridae</taxon>
        <taxon>Pentapetalae</taxon>
        <taxon>rosids</taxon>
        <taxon>fabids</taxon>
        <taxon>Fagales</taxon>
        <taxon>Fagaceae</taxon>
        <taxon>Quercus</taxon>
    </lineage>
</organism>
<name>A0AAW0KPK3_QUESU</name>
<dbReference type="EMBL" id="PKMF04000259">
    <property type="protein sequence ID" value="KAK7840541.1"/>
    <property type="molecule type" value="Genomic_DNA"/>
</dbReference>
<dbReference type="Proteomes" id="UP000237347">
    <property type="component" value="Unassembled WGS sequence"/>
</dbReference>
<gene>
    <name evidence="1" type="ORF">CFP56_016609</name>
</gene>
<dbReference type="AlphaFoldDB" id="A0AAW0KPK3"/>
<keyword evidence="2" id="KW-1185">Reference proteome</keyword>
<accession>A0AAW0KPK3</accession>
<evidence type="ECO:0000313" key="2">
    <source>
        <dbReference type="Proteomes" id="UP000237347"/>
    </source>
</evidence>
<comment type="caution">
    <text evidence="1">The sequence shown here is derived from an EMBL/GenBank/DDBJ whole genome shotgun (WGS) entry which is preliminary data.</text>
</comment>
<sequence>MEAIGKNSVRRRLWLLPLAAFLSSKSIRSALAIKYVLRVLLVLPLPTLLLKREAGRTVLGSNQEYDYIFPHVAPRKK</sequence>